<reference evidence="2" key="1">
    <citation type="journal article" date="2019" name="Environ. Microbiol.">
        <title>Fungal ecological strategies reflected in gene transcription - a case study of two litter decomposers.</title>
        <authorList>
            <person name="Barbi F."/>
            <person name="Kohler A."/>
            <person name="Barry K."/>
            <person name="Baskaran P."/>
            <person name="Daum C."/>
            <person name="Fauchery L."/>
            <person name="Ihrmark K."/>
            <person name="Kuo A."/>
            <person name="LaButti K."/>
            <person name="Lipzen A."/>
            <person name="Morin E."/>
            <person name="Grigoriev I.V."/>
            <person name="Henrissat B."/>
            <person name="Lindahl B."/>
            <person name="Martin F."/>
        </authorList>
    </citation>
    <scope>NUCLEOTIDE SEQUENCE</scope>
    <source>
        <strain evidence="2">JB14</strain>
    </source>
</reference>
<evidence type="ECO:0000313" key="2">
    <source>
        <dbReference type="EMBL" id="KAE9391227.1"/>
    </source>
</evidence>
<sequence>MTYIEQPRTYSADYPEKVLLASIKNMGTHLCPRCNISKDQVHKLGTQNDMKNREILRRLDSKARRKLVEKARKKFFKHGKPINGTIVEDLLRPDSSTAIQNAFSEAFEELGFNYFQLFVVDLMHEVELDTVQELNERFRKIPTFGRSTIRRFVNNVLEMKKLGARDFEDLLQCALTCFEGLFSSKSPEIDRLVQDLLAQMATWHAYAKLWLHTELTLALFEVATKELSRLFRAFASKTANEFDTRLLSREVAAATRCRAAKAKSTATQQPQSMQTSFPKKKIARHECHAHILCKLIKQGPKTHSRITRSRAQKPSLSLANSDPLPFTDPTACYHMSSSLRHFENLTTWLGDLQDDPAVIDFLPKLKVHLLERLLGIPQNEQDFLEDERATITFQQNCIYCHKVIWFNYTMYDMRCNQDSCNPHTRADVMTLSGNENADVRADHPYWFARIIGAFHANVVHSGPSSISMSPQKMDFLFVHWFSPAPELRQYGIHAKRMPKLGFINANNPEAFGFLDPSNVIHGCHNEPAFAFGVTDQFLVGSSIAHQERDKDMDYFRYYVNMWPDHDMFMRFRGGGIRHLGSTLDATCVFEKSNDILESSGESNKHEGTYQEDGDGEDGEEESEEEEGSNNETDNDKVDEDELGPEDGEDDNANEEVYEGFAEY</sequence>
<proteinExistence type="predicted"/>
<dbReference type="Proteomes" id="UP000799118">
    <property type="component" value="Unassembled WGS sequence"/>
</dbReference>
<accession>A0A6A4H219</accession>
<feature type="region of interest" description="Disordered" evidence="1">
    <location>
        <begin position="597"/>
        <end position="663"/>
    </location>
</feature>
<organism evidence="2 3">
    <name type="scientific">Gymnopus androsaceus JB14</name>
    <dbReference type="NCBI Taxonomy" id="1447944"/>
    <lineage>
        <taxon>Eukaryota</taxon>
        <taxon>Fungi</taxon>
        <taxon>Dikarya</taxon>
        <taxon>Basidiomycota</taxon>
        <taxon>Agaricomycotina</taxon>
        <taxon>Agaricomycetes</taxon>
        <taxon>Agaricomycetidae</taxon>
        <taxon>Agaricales</taxon>
        <taxon>Marasmiineae</taxon>
        <taxon>Omphalotaceae</taxon>
        <taxon>Gymnopus</taxon>
    </lineage>
</organism>
<feature type="compositionally biased region" description="Acidic residues" evidence="1">
    <location>
        <begin position="609"/>
        <end position="628"/>
    </location>
</feature>
<dbReference type="EMBL" id="ML769632">
    <property type="protein sequence ID" value="KAE9391227.1"/>
    <property type="molecule type" value="Genomic_DNA"/>
</dbReference>
<feature type="compositionally biased region" description="Acidic residues" evidence="1">
    <location>
        <begin position="636"/>
        <end position="657"/>
    </location>
</feature>
<protein>
    <submittedName>
        <fullName evidence="2">Uncharacterized protein</fullName>
    </submittedName>
</protein>
<name>A0A6A4H219_9AGAR</name>
<gene>
    <name evidence="2" type="ORF">BT96DRAFT_1001541</name>
</gene>
<dbReference type="AlphaFoldDB" id="A0A6A4H219"/>
<dbReference type="OrthoDB" id="2687259at2759"/>
<keyword evidence="3" id="KW-1185">Reference proteome</keyword>
<evidence type="ECO:0000256" key="1">
    <source>
        <dbReference type="SAM" id="MobiDB-lite"/>
    </source>
</evidence>
<evidence type="ECO:0000313" key="3">
    <source>
        <dbReference type="Proteomes" id="UP000799118"/>
    </source>
</evidence>